<protein>
    <submittedName>
        <fullName evidence="5">Glucuronyl hydrolase</fullName>
    </submittedName>
</protein>
<dbReference type="GO" id="GO:0000272">
    <property type="term" value="P:polysaccharide catabolic process"/>
    <property type="evidence" value="ECO:0007669"/>
    <property type="project" value="TreeGrafter"/>
</dbReference>
<evidence type="ECO:0000256" key="4">
    <source>
        <dbReference type="PIRSR" id="PIRSR610905-2"/>
    </source>
</evidence>
<evidence type="ECO:0000256" key="3">
    <source>
        <dbReference type="PIRSR" id="PIRSR610905-1"/>
    </source>
</evidence>
<name>A0A2V4BJR2_9FLAO</name>
<accession>A0A2V4BJR2</accession>
<evidence type="ECO:0000313" key="5">
    <source>
        <dbReference type="EMBL" id="PXY39218.1"/>
    </source>
</evidence>
<comment type="similarity">
    <text evidence="2">Belongs to the glycosyl hydrolase 88 family.</text>
</comment>
<dbReference type="InterPro" id="IPR052369">
    <property type="entry name" value="UG_Glycosaminoglycan_Hydrolase"/>
</dbReference>
<dbReference type="PANTHER" id="PTHR36845:SF1">
    <property type="entry name" value="HYDROLASE, PUTATIVE (AFU_ORTHOLOGUE AFUA_7G05090)-RELATED"/>
    <property type="match status" value="1"/>
</dbReference>
<dbReference type="Proteomes" id="UP000247903">
    <property type="component" value="Unassembled WGS sequence"/>
</dbReference>
<sequence length="412" mass="47247">MNIKSQIIGSLFVAMVVTGCANKINYSKPNKDFDVDAELAYCAKQSESAIKLIPNEGNIPRSIATNTQKWNYVDYKDWTSGFWPGELWYLYEFTGDRKWEESADKFTQYLMPLSINPAVDHDLGFQVFNSYGNGYRLTRNPEYKEVILKTADTLATLFNPKVGTILSWPRAVPNMEWPQHNTIMDNMINLELLFWASKNGSNKALYDMAVSHATVTMQNHFRPDYTSYHVVVYDKKTGKKIKATTHQGYSDSSMWARGQAWAIYGYTMVYRETKDLKFLDFAQKVSRVYLDRLPQDLIPYWDFDDPAIPNTPKDASAAAVVASALLELSTYTSDPVLKKEYFDKAENMLKELSENYQSKDKNSACLLHSTGHKPAGSEIDYSIIYADYYYVEALLRYKKLLQGESLLSYKND</sequence>
<dbReference type="Gene3D" id="1.50.10.10">
    <property type="match status" value="1"/>
</dbReference>
<proteinExistence type="inferred from homology"/>
<feature type="binding site" evidence="4">
    <location>
        <position position="122"/>
    </location>
    <ligand>
        <name>substrate</name>
    </ligand>
</feature>
<gene>
    <name evidence="5" type="ORF">DMB65_18880</name>
</gene>
<feature type="binding site" evidence="4">
    <location>
        <position position="261"/>
    </location>
    <ligand>
        <name>substrate</name>
    </ligand>
</feature>
<dbReference type="PANTHER" id="PTHR36845">
    <property type="entry name" value="HYDROLASE, PUTATIVE (AFU_ORTHOLOGUE AFUA_7G05090)-RELATED"/>
    <property type="match status" value="1"/>
</dbReference>
<dbReference type="InterPro" id="IPR010905">
    <property type="entry name" value="Glyco_hydro_88"/>
</dbReference>
<dbReference type="SUPFAM" id="SSF48208">
    <property type="entry name" value="Six-hairpin glycosidases"/>
    <property type="match status" value="1"/>
</dbReference>
<dbReference type="Pfam" id="PF07470">
    <property type="entry name" value="Glyco_hydro_88"/>
    <property type="match status" value="1"/>
</dbReference>
<feature type="active site" description="Proton donor" evidence="3">
    <location>
        <position position="185"/>
    </location>
</feature>
<dbReference type="OrthoDB" id="428577at2"/>
<dbReference type="InterPro" id="IPR012341">
    <property type="entry name" value="6hp_glycosidase-like_sf"/>
</dbReference>
<keyword evidence="1 5" id="KW-0378">Hydrolase</keyword>
<feature type="binding site" evidence="4">
    <location>
        <position position="257"/>
    </location>
    <ligand>
        <name>substrate</name>
    </ligand>
</feature>
<feature type="active site" description="Nucleophile" evidence="3">
    <location>
        <position position="122"/>
    </location>
</feature>
<dbReference type="EMBL" id="QJHK01000022">
    <property type="protein sequence ID" value="PXY39218.1"/>
    <property type="molecule type" value="Genomic_DNA"/>
</dbReference>
<reference evidence="5 6" key="1">
    <citation type="submission" date="2018-05" db="EMBL/GenBank/DDBJ databases">
        <title>Flavobacterium sp. strain IMCC34759, incomplete genome.</title>
        <authorList>
            <person name="Joung Y."/>
            <person name="Cho J."/>
        </authorList>
    </citation>
    <scope>NUCLEOTIDE SEQUENCE [LARGE SCALE GENOMIC DNA]</scope>
    <source>
        <strain evidence="5 6">IMCC34759</strain>
    </source>
</reference>
<feature type="binding site" evidence="4">
    <location>
        <position position="185"/>
    </location>
    <ligand>
        <name>substrate</name>
    </ligand>
</feature>
<comment type="caution">
    <text evidence="5">The sequence shown here is derived from an EMBL/GenBank/DDBJ whole genome shotgun (WGS) entry which is preliminary data.</text>
</comment>
<dbReference type="InterPro" id="IPR008928">
    <property type="entry name" value="6-hairpin_glycosidase_sf"/>
</dbReference>
<evidence type="ECO:0000313" key="6">
    <source>
        <dbReference type="Proteomes" id="UP000247903"/>
    </source>
</evidence>
<evidence type="ECO:0000256" key="1">
    <source>
        <dbReference type="ARBA" id="ARBA00022801"/>
    </source>
</evidence>
<organism evidence="5 6">
    <name type="scientific">Flavobacterium cheongpyeongense</name>
    <dbReference type="NCBI Taxonomy" id="2212651"/>
    <lineage>
        <taxon>Bacteria</taxon>
        <taxon>Pseudomonadati</taxon>
        <taxon>Bacteroidota</taxon>
        <taxon>Flavobacteriia</taxon>
        <taxon>Flavobacteriales</taxon>
        <taxon>Flavobacteriaceae</taxon>
        <taxon>Flavobacterium</taxon>
    </lineage>
</organism>
<dbReference type="RefSeq" id="WP_110308189.1">
    <property type="nucleotide sequence ID" value="NZ_QJHK01000022.1"/>
</dbReference>
<dbReference type="AlphaFoldDB" id="A0A2V4BJR2"/>
<keyword evidence="6" id="KW-1185">Reference proteome</keyword>
<evidence type="ECO:0000256" key="2">
    <source>
        <dbReference type="ARBA" id="ARBA00038358"/>
    </source>
</evidence>
<dbReference type="GO" id="GO:0052757">
    <property type="term" value="F:chondroitin hydrolase activity"/>
    <property type="evidence" value="ECO:0007669"/>
    <property type="project" value="TreeGrafter"/>
</dbReference>
<feature type="binding site" evidence="4">
    <location>
        <position position="245"/>
    </location>
    <ligand>
        <name>substrate</name>
    </ligand>
</feature>
<dbReference type="PROSITE" id="PS51257">
    <property type="entry name" value="PROKAR_LIPOPROTEIN"/>
    <property type="match status" value="1"/>
</dbReference>